<name>A0A1Y1Z2Z9_9FUNG</name>
<evidence type="ECO:0000256" key="1">
    <source>
        <dbReference type="SAM" id="MobiDB-lite"/>
    </source>
</evidence>
<accession>A0A1Y1Z2Z9</accession>
<dbReference type="EMBL" id="MCFE01000036">
    <property type="protein sequence ID" value="ORY04307.1"/>
    <property type="molecule type" value="Genomic_DNA"/>
</dbReference>
<evidence type="ECO:0000313" key="4">
    <source>
        <dbReference type="Proteomes" id="UP000193498"/>
    </source>
</evidence>
<comment type="caution">
    <text evidence="3">The sequence shown here is derived from an EMBL/GenBank/DDBJ whole genome shotgun (WGS) entry which is preliminary data.</text>
</comment>
<feature type="region of interest" description="Disordered" evidence="1">
    <location>
        <begin position="163"/>
        <end position="185"/>
    </location>
</feature>
<reference evidence="3 4" key="1">
    <citation type="submission" date="2016-07" db="EMBL/GenBank/DDBJ databases">
        <title>Pervasive Adenine N6-methylation of Active Genes in Fungi.</title>
        <authorList>
            <consortium name="DOE Joint Genome Institute"/>
            <person name="Mondo S.J."/>
            <person name="Dannebaum R.O."/>
            <person name="Kuo R.C."/>
            <person name="Labutti K."/>
            <person name="Haridas S."/>
            <person name="Kuo A."/>
            <person name="Salamov A."/>
            <person name="Ahrendt S.R."/>
            <person name="Lipzen A."/>
            <person name="Sullivan W."/>
            <person name="Andreopoulos W.B."/>
            <person name="Clum A."/>
            <person name="Lindquist E."/>
            <person name="Daum C."/>
            <person name="Ramamoorthy G.K."/>
            <person name="Gryganskyi A."/>
            <person name="Culley D."/>
            <person name="Magnuson J.K."/>
            <person name="James T.Y."/>
            <person name="O'Malley M.A."/>
            <person name="Stajich J.E."/>
            <person name="Spatafora J.W."/>
            <person name="Visel A."/>
            <person name="Grigoriev I.V."/>
        </authorList>
    </citation>
    <scope>NUCLEOTIDE SEQUENCE [LARGE SCALE GENOMIC DNA]</scope>
    <source>
        <strain evidence="3 4">CBS 931.73</strain>
    </source>
</reference>
<evidence type="ECO:0000256" key="2">
    <source>
        <dbReference type="SAM" id="Phobius"/>
    </source>
</evidence>
<dbReference type="InParanoid" id="A0A1Y1Z2Z9"/>
<keyword evidence="4" id="KW-1185">Reference proteome</keyword>
<feature type="transmembrane region" description="Helical" evidence="2">
    <location>
        <begin position="82"/>
        <end position="102"/>
    </location>
</feature>
<protein>
    <submittedName>
        <fullName evidence="3">Uncharacterized protein</fullName>
    </submittedName>
</protein>
<organism evidence="3 4">
    <name type="scientific">Basidiobolus meristosporus CBS 931.73</name>
    <dbReference type="NCBI Taxonomy" id="1314790"/>
    <lineage>
        <taxon>Eukaryota</taxon>
        <taxon>Fungi</taxon>
        <taxon>Fungi incertae sedis</taxon>
        <taxon>Zoopagomycota</taxon>
        <taxon>Entomophthoromycotina</taxon>
        <taxon>Basidiobolomycetes</taxon>
        <taxon>Basidiobolales</taxon>
        <taxon>Basidiobolaceae</taxon>
        <taxon>Basidiobolus</taxon>
    </lineage>
</organism>
<keyword evidence="2" id="KW-1133">Transmembrane helix</keyword>
<dbReference type="Proteomes" id="UP000193498">
    <property type="component" value="Unassembled WGS sequence"/>
</dbReference>
<sequence length="185" mass="20687">MTYSELSYITHVGLTHRWNIKSASTARLNNQEFSHNTIVMRNAVILSILLSRVNLLEAVNLGDSPPTRNSQDSLKHSLSTTTLSLILVTVALVVLLLAFVLGRRLVRRIQHSRELSRRVKLTLRNLNSGNHPLEELPFYSVHSSQEKLPLPVVDTITSRLSEITMGDSNPEDSSSISPPPPTYVR</sequence>
<gene>
    <name evidence="3" type="ORF">K493DRAFT_56081</name>
</gene>
<proteinExistence type="predicted"/>
<dbReference type="AlphaFoldDB" id="A0A1Y1Z2Z9"/>
<evidence type="ECO:0000313" key="3">
    <source>
        <dbReference type="EMBL" id="ORY04307.1"/>
    </source>
</evidence>
<keyword evidence="2" id="KW-0472">Membrane</keyword>
<keyword evidence="2" id="KW-0812">Transmembrane</keyword>